<dbReference type="InterPro" id="IPR027417">
    <property type="entry name" value="P-loop_NTPase"/>
</dbReference>
<comment type="caution">
    <text evidence="2">The sequence shown here is derived from an EMBL/GenBank/DDBJ whole genome shotgun (WGS) entry which is preliminary data.</text>
</comment>
<dbReference type="Proteomes" id="UP001157160">
    <property type="component" value="Unassembled WGS sequence"/>
</dbReference>
<keyword evidence="2" id="KW-0808">Transferase</keyword>
<gene>
    <name evidence="2" type="ORF">GCM10025874_29400</name>
</gene>
<protein>
    <submittedName>
        <fullName evidence="2">Adenylate kinase</fullName>
    </submittedName>
</protein>
<feature type="domain" description="Orc1-like AAA ATPase" evidence="1">
    <location>
        <begin position="14"/>
        <end position="54"/>
    </location>
</feature>
<dbReference type="EMBL" id="BSUL01000001">
    <property type="protein sequence ID" value="GMA29687.1"/>
    <property type="molecule type" value="Genomic_DNA"/>
</dbReference>
<reference evidence="2 3" key="1">
    <citation type="journal article" date="2014" name="Int. J. Syst. Evol. Microbiol.">
        <title>Complete genome sequence of Corynebacterium casei LMG S-19264T (=DSM 44701T), isolated from a smear-ripened cheese.</title>
        <authorList>
            <consortium name="US DOE Joint Genome Institute (JGI-PGF)"/>
            <person name="Walter F."/>
            <person name="Albersmeier A."/>
            <person name="Kalinowski J."/>
            <person name="Ruckert C."/>
        </authorList>
    </citation>
    <scope>NUCLEOTIDE SEQUENCE [LARGE SCALE GENOMIC DNA]</scope>
    <source>
        <strain evidence="2 3">NBRC 112289</strain>
    </source>
</reference>
<evidence type="ECO:0000313" key="3">
    <source>
        <dbReference type="Proteomes" id="UP001157160"/>
    </source>
</evidence>
<proteinExistence type="predicted"/>
<organism evidence="2 3">
    <name type="scientific">Arenivirga flava</name>
    <dbReference type="NCBI Taxonomy" id="1930060"/>
    <lineage>
        <taxon>Bacteria</taxon>
        <taxon>Bacillati</taxon>
        <taxon>Actinomycetota</taxon>
        <taxon>Actinomycetes</taxon>
        <taxon>Micrococcales</taxon>
        <taxon>Microbacteriaceae</taxon>
        <taxon>Arenivirga</taxon>
    </lineage>
</organism>
<sequence length="183" mass="20164">MSGAGTASGADPFAGALGRIRSPRPRIVLVDGAAGSGKSTLAERIAHAIPRAQLLALDDLYPGWDGLDAAARTVADDVLRPYRRGGRPRYRRWDWTLAAHAETRVLDRTRPLVVEGCGSFGAGAAALADLRVWVETRDHERRRRLHERDGDAFGPFWPLWEAQFARYAGRERPRTAADLVVRT</sequence>
<dbReference type="AlphaFoldDB" id="A0AA37XDH0"/>
<dbReference type="Pfam" id="PF13191">
    <property type="entry name" value="AAA_16"/>
    <property type="match status" value="1"/>
</dbReference>
<dbReference type="RefSeq" id="WP_284234012.1">
    <property type="nucleotide sequence ID" value="NZ_BSUL01000001.1"/>
</dbReference>
<dbReference type="GO" id="GO:0016301">
    <property type="term" value="F:kinase activity"/>
    <property type="evidence" value="ECO:0007669"/>
    <property type="project" value="UniProtKB-KW"/>
</dbReference>
<accession>A0AA37XDH0</accession>
<name>A0AA37XDH0_9MICO</name>
<dbReference type="InterPro" id="IPR041664">
    <property type="entry name" value="AAA_16"/>
</dbReference>
<evidence type="ECO:0000259" key="1">
    <source>
        <dbReference type="Pfam" id="PF13191"/>
    </source>
</evidence>
<evidence type="ECO:0000313" key="2">
    <source>
        <dbReference type="EMBL" id="GMA29687.1"/>
    </source>
</evidence>
<dbReference type="SUPFAM" id="SSF52540">
    <property type="entry name" value="P-loop containing nucleoside triphosphate hydrolases"/>
    <property type="match status" value="1"/>
</dbReference>
<keyword evidence="2" id="KW-0418">Kinase</keyword>
<dbReference type="Gene3D" id="3.40.50.300">
    <property type="entry name" value="P-loop containing nucleotide triphosphate hydrolases"/>
    <property type="match status" value="1"/>
</dbReference>
<keyword evidence="3" id="KW-1185">Reference proteome</keyword>